<evidence type="ECO:0000256" key="8">
    <source>
        <dbReference type="SAM" id="Phobius"/>
    </source>
</evidence>
<comment type="subcellular location">
    <subcellularLocation>
        <location evidence="1">Cell membrane</location>
        <topology evidence="1">Multi-pass membrane protein</topology>
    </subcellularLocation>
</comment>
<dbReference type="GO" id="GO:0042910">
    <property type="term" value="F:xenobiotic transmembrane transporter activity"/>
    <property type="evidence" value="ECO:0007669"/>
    <property type="project" value="InterPro"/>
</dbReference>
<evidence type="ECO:0000256" key="6">
    <source>
        <dbReference type="ARBA" id="ARBA00022989"/>
    </source>
</evidence>
<dbReference type="Proteomes" id="UP000253845">
    <property type="component" value="Unassembled WGS sequence"/>
</dbReference>
<organism evidence="9 10">
    <name type="scientific">Aspergillus niger ATCC 13496</name>
    <dbReference type="NCBI Taxonomy" id="1353008"/>
    <lineage>
        <taxon>Eukaryota</taxon>
        <taxon>Fungi</taxon>
        <taxon>Dikarya</taxon>
        <taxon>Ascomycota</taxon>
        <taxon>Pezizomycotina</taxon>
        <taxon>Eurotiomycetes</taxon>
        <taxon>Eurotiomycetidae</taxon>
        <taxon>Eurotiales</taxon>
        <taxon>Aspergillaceae</taxon>
        <taxon>Aspergillus</taxon>
        <taxon>Aspergillus subgen. Circumdati</taxon>
    </lineage>
</organism>
<dbReference type="PANTHER" id="PTHR43549">
    <property type="entry name" value="MULTIDRUG RESISTANCE PROTEIN YPNP-RELATED"/>
    <property type="match status" value="1"/>
</dbReference>
<comment type="similarity">
    <text evidence="2">Belongs to the multi antimicrobial extrusion (MATE) (TC 2.A.66.1) family.</text>
</comment>
<dbReference type="PANTHER" id="PTHR43549:SF2">
    <property type="entry name" value="MULTIDRUG RESISTANCE PROTEIN NORM-RELATED"/>
    <property type="match status" value="1"/>
</dbReference>
<feature type="transmembrane region" description="Helical" evidence="8">
    <location>
        <begin position="239"/>
        <end position="260"/>
    </location>
</feature>
<keyword evidence="6 8" id="KW-1133">Transmembrane helix</keyword>
<name>A0A370C511_ASPNG</name>
<dbReference type="Pfam" id="PF01554">
    <property type="entry name" value="MatE"/>
    <property type="match status" value="1"/>
</dbReference>
<evidence type="ECO:0000313" key="9">
    <source>
        <dbReference type="EMBL" id="RDH21706.1"/>
    </source>
</evidence>
<keyword evidence="7 8" id="KW-0472">Membrane</keyword>
<dbReference type="InterPro" id="IPR002528">
    <property type="entry name" value="MATE_fam"/>
</dbReference>
<sequence length="326" mass="35653">MYHISPYQRTLNIIQIMTGYAKKRPVTKSDLKLAGRSEVNHQEVLSLNCAFGERWWYRSNYMGALLFSSATFILPAIYGTLVKIWMANIDASLVVTIDVYTHIGTVAEVINEGLPRAVWSTIADKGARSLGARLGLAHSLLVFQTLMGVLLSIMFVCAAREFLSKFVPHDVAEASITYVHISSFSALSSAVEVAASSATRTLGKPDVPLVINTVKVAVNILLDLLLTSKFHAGGWQPTVIMQAGICDMVAACSGLPYFIITTSRRENAKAPSTGGFLAPFKPGSVTFIDSAVRNTLYLWLVSGVVADLKLLLFSRMKSYNHHYSID</sequence>
<evidence type="ECO:0000256" key="2">
    <source>
        <dbReference type="ARBA" id="ARBA00010199"/>
    </source>
</evidence>
<dbReference type="InterPro" id="IPR052031">
    <property type="entry name" value="Membrane_Transporter-Flippase"/>
</dbReference>
<evidence type="ECO:0000256" key="7">
    <source>
        <dbReference type="ARBA" id="ARBA00023136"/>
    </source>
</evidence>
<gene>
    <name evidence="9" type="ORF">M747DRAFT_330658</name>
</gene>
<keyword evidence="4" id="KW-1003">Cell membrane</keyword>
<reference evidence="9 10" key="1">
    <citation type="submission" date="2018-07" db="EMBL/GenBank/DDBJ databases">
        <title>Section-level genome sequencing of Aspergillus section Nigri to investigate inter- and intra-species variation.</title>
        <authorList>
            <consortium name="DOE Joint Genome Institute"/>
            <person name="Vesth T.C."/>
            <person name="Nybo J.L."/>
            <person name="Theobald S."/>
            <person name="Frisvad J.C."/>
            <person name="Larsen T.O."/>
            <person name="Nielsen K.F."/>
            <person name="Hoof J.B."/>
            <person name="Brandl J."/>
            <person name="Salamov A."/>
            <person name="Riley R."/>
            <person name="Gladden J.M."/>
            <person name="Phatale P."/>
            <person name="Nielsen M.T."/>
            <person name="Lyhne E.K."/>
            <person name="Kogle M.E."/>
            <person name="Strasser K."/>
            <person name="McDonnell E."/>
            <person name="Barry K."/>
            <person name="Clum A."/>
            <person name="Chen C."/>
            <person name="Nolan M."/>
            <person name="Sandor L."/>
            <person name="Kuo A."/>
            <person name="Lipzen A."/>
            <person name="Hainaut M."/>
            <person name="Drula E."/>
            <person name="Tsang A."/>
            <person name="Magnuson J.K."/>
            <person name="Henrissat B."/>
            <person name="Wiebenga A."/>
            <person name="Simmons B.A."/>
            <person name="Makela M.R."/>
            <person name="De vries R.P."/>
            <person name="Grigoriev I.V."/>
            <person name="Mortensen U.H."/>
            <person name="Baker S.E."/>
            <person name="Andersen M.R."/>
        </authorList>
    </citation>
    <scope>NUCLEOTIDE SEQUENCE [LARGE SCALE GENOMIC DNA]</scope>
    <source>
        <strain evidence="9 10">ATCC 13496</strain>
    </source>
</reference>
<keyword evidence="3" id="KW-0813">Transport</keyword>
<dbReference type="VEuPathDB" id="FungiDB:M747DRAFT_330658"/>
<protein>
    <submittedName>
        <fullName evidence="9">Uncharacterized protein</fullName>
    </submittedName>
</protein>
<dbReference type="AlphaFoldDB" id="A0A370C511"/>
<dbReference type="GO" id="GO:0015297">
    <property type="term" value="F:antiporter activity"/>
    <property type="evidence" value="ECO:0007669"/>
    <property type="project" value="InterPro"/>
</dbReference>
<evidence type="ECO:0000256" key="5">
    <source>
        <dbReference type="ARBA" id="ARBA00022692"/>
    </source>
</evidence>
<feature type="transmembrane region" description="Helical" evidence="8">
    <location>
        <begin position="64"/>
        <end position="86"/>
    </location>
</feature>
<evidence type="ECO:0000256" key="4">
    <source>
        <dbReference type="ARBA" id="ARBA00022475"/>
    </source>
</evidence>
<dbReference type="EMBL" id="KZ851910">
    <property type="protein sequence ID" value="RDH21706.1"/>
    <property type="molecule type" value="Genomic_DNA"/>
</dbReference>
<keyword evidence="5 8" id="KW-0812">Transmembrane</keyword>
<feature type="transmembrane region" description="Helical" evidence="8">
    <location>
        <begin position="141"/>
        <end position="163"/>
    </location>
</feature>
<accession>A0A370C511</accession>
<evidence type="ECO:0000256" key="1">
    <source>
        <dbReference type="ARBA" id="ARBA00004651"/>
    </source>
</evidence>
<proteinExistence type="inferred from homology"/>
<dbReference type="GO" id="GO:0005886">
    <property type="term" value="C:plasma membrane"/>
    <property type="evidence" value="ECO:0007669"/>
    <property type="project" value="UniProtKB-SubCell"/>
</dbReference>
<evidence type="ECO:0000256" key="3">
    <source>
        <dbReference type="ARBA" id="ARBA00022448"/>
    </source>
</evidence>
<evidence type="ECO:0000313" key="10">
    <source>
        <dbReference type="Proteomes" id="UP000253845"/>
    </source>
</evidence>